<dbReference type="AlphaFoldDB" id="O44864"/>
<dbReference type="Proteomes" id="UP000001940">
    <property type="component" value="Chromosome II"/>
</dbReference>
<dbReference type="OMA" id="LENFCIC"/>
<dbReference type="PaxDb" id="6239-K05F6.3"/>
<accession>O44864</accession>
<dbReference type="EMBL" id="BX284602">
    <property type="protein sequence ID" value="CCD72673.2"/>
    <property type="molecule type" value="Genomic_DNA"/>
</dbReference>
<dbReference type="FunCoup" id="O44864">
    <property type="interactions" value="854"/>
</dbReference>
<dbReference type="eggNOG" id="ENOG502TJYM">
    <property type="taxonomic scope" value="Eukaryota"/>
</dbReference>
<name>O44864_CAEEL</name>
<dbReference type="InParanoid" id="O44864"/>
<protein>
    <submittedName>
        <fullName evidence="2">F-box associated domain-containing protein</fullName>
    </submittedName>
</protein>
<evidence type="ECO:0000313" key="3">
    <source>
        <dbReference type="Proteomes" id="UP000001940"/>
    </source>
</evidence>
<dbReference type="OrthoDB" id="10307991at2759"/>
<proteinExistence type="predicted"/>
<sequence>MACGSPFPLLHLPQENLKCVLQKMRILEQICISLLSKKTMDSAREFCGFNRFSFQITVSDEIELKVGNTGILNIKCTFDDGSVVITNPSFYDSRIVFFSSQFNSKNWLKQLLYIFDSSKIDGMQFFRFDEEFQRTQFHVLKDSLTGMKIVNLCIRYAKQMLRSADVINAFLPIDRLTLEETQPLNSSQLMTLSQAMSQNIEKINLSMDLPLNNLLLTSCSDIGICRQMLTDKEINMFLKHWISGLKPELENFCICRHGPAFNRDIILKGIPYNIASLDRKIKFRDYSREVHAGGIDIYLGQENIATLVFFEYAFTFDINIAALHVVVHNSKYITLE</sequence>
<dbReference type="InterPro" id="IPR012885">
    <property type="entry name" value="F-box_Sdz-33"/>
</dbReference>
<feature type="domain" description="Sdz-33 F-box" evidence="1">
    <location>
        <begin position="193"/>
        <end position="254"/>
    </location>
</feature>
<evidence type="ECO:0000313" key="4">
    <source>
        <dbReference type="WormBase" id="K05F6.3"/>
    </source>
</evidence>
<evidence type="ECO:0000259" key="1">
    <source>
        <dbReference type="Pfam" id="PF07735"/>
    </source>
</evidence>
<gene>
    <name evidence="2 4" type="primary">fbxb-51</name>
    <name evidence="2" type="ORF">CELE_K05F6.3</name>
    <name evidence="4" type="ORF">K05F6.3</name>
</gene>
<dbReference type="RefSeq" id="NP_493994.2">
    <property type="nucleotide sequence ID" value="NM_061593.4"/>
</dbReference>
<dbReference type="GeneID" id="187033"/>
<dbReference type="WormBase" id="K05F6.3">
    <property type="protein sequence ID" value="CE46576"/>
    <property type="gene ID" value="WBGene00019414"/>
    <property type="gene designation" value="fbxb-51"/>
</dbReference>
<dbReference type="UCSC" id="K05F6.3">
    <property type="organism name" value="c. elegans"/>
</dbReference>
<dbReference type="Pfam" id="PF07735">
    <property type="entry name" value="FBA_2"/>
    <property type="match status" value="1"/>
</dbReference>
<dbReference type="PANTHER" id="PTHR22899">
    <property type="entry name" value="CYCLIN-RELATED F-BOX FAMILY"/>
    <property type="match status" value="1"/>
</dbReference>
<dbReference type="KEGG" id="cel:CELE_K05F6.3"/>
<dbReference type="CTD" id="187033"/>
<dbReference type="PhylomeDB" id="O44864"/>
<evidence type="ECO:0000313" key="2">
    <source>
        <dbReference type="EMBL" id="CCD72673.2"/>
    </source>
</evidence>
<organism evidence="2 3">
    <name type="scientific">Caenorhabditis elegans</name>
    <dbReference type="NCBI Taxonomy" id="6239"/>
    <lineage>
        <taxon>Eukaryota</taxon>
        <taxon>Metazoa</taxon>
        <taxon>Ecdysozoa</taxon>
        <taxon>Nematoda</taxon>
        <taxon>Chromadorea</taxon>
        <taxon>Rhabditida</taxon>
        <taxon>Rhabditina</taxon>
        <taxon>Rhabditomorpha</taxon>
        <taxon>Rhabditoidea</taxon>
        <taxon>Rhabditidae</taxon>
        <taxon>Peloderinae</taxon>
        <taxon>Caenorhabditis</taxon>
    </lineage>
</organism>
<reference evidence="2 3" key="1">
    <citation type="journal article" date="1998" name="Science">
        <title>Genome sequence of the nematode C. elegans: a platform for investigating biology.</title>
        <authorList>
            <consortium name="The C. elegans sequencing consortium"/>
            <person name="Sulson J.E."/>
            <person name="Waterston R."/>
        </authorList>
    </citation>
    <scope>NUCLEOTIDE SEQUENCE [LARGE SCALE GENOMIC DNA]</scope>
    <source>
        <strain evidence="2 3">Bristol N2</strain>
    </source>
</reference>
<dbReference type="STRING" id="6239.K05F6.3.1"/>
<keyword evidence="3" id="KW-1185">Reference proteome</keyword>
<dbReference type="InterPro" id="IPR053222">
    <property type="entry name" value="Zygotic_Embryogenesis-Asso"/>
</dbReference>
<dbReference type="AGR" id="WB:WBGene00019414"/>
<dbReference type="PANTHER" id="PTHR22899:SF0">
    <property type="entry name" value="F-BOX ASSOCIATED DOMAIN-CONTAINING PROTEIN-RELATED"/>
    <property type="match status" value="1"/>
</dbReference>
<dbReference type="HOGENOM" id="CLU_028840_1_3_1"/>
<dbReference type="Bgee" id="WBGene00019414">
    <property type="expression patterns" value="Expressed in embryo and 3 other cell types or tissues"/>
</dbReference>